<name>A0ABD2JG64_HETSC</name>
<comment type="caution">
    <text evidence="1">The sequence shown here is derived from an EMBL/GenBank/DDBJ whole genome shotgun (WGS) entry which is preliminary data.</text>
</comment>
<accession>A0ABD2JG64</accession>
<keyword evidence="2" id="KW-1185">Reference proteome</keyword>
<proteinExistence type="predicted"/>
<organism evidence="1 2">
    <name type="scientific">Heterodera schachtii</name>
    <name type="common">Sugarbeet cyst nematode worm</name>
    <name type="synonym">Tylenchus schachtii</name>
    <dbReference type="NCBI Taxonomy" id="97005"/>
    <lineage>
        <taxon>Eukaryota</taxon>
        <taxon>Metazoa</taxon>
        <taxon>Ecdysozoa</taxon>
        <taxon>Nematoda</taxon>
        <taxon>Chromadorea</taxon>
        <taxon>Rhabditida</taxon>
        <taxon>Tylenchina</taxon>
        <taxon>Tylenchomorpha</taxon>
        <taxon>Tylenchoidea</taxon>
        <taxon>Heteroderidae</taxon>
        <taxon>Heteroderinae</taxon>
        <taxon>Heterodera</taxon>
    </lineage>
</organism>
<evidence type="ECO:0000313" key="1">
    <source>
        <dbReference type="EMBL" id="KAL3089529.1"/>
    </source>
</evidence>
<dbReference type="Proteomes" id="UP001620645">
    <property type="component" value="Unassembled WGS sequence"/>
</dbReference>
<dbReference type="AlphaFoldDB" id="A0ABD2JG64"/>
<gene>
    <name evidence="1" type="ORF">niasHS_006913</name>
</gene>
<reference evidence="1 2" key="1">
    <citation type="submission" date="2024-10" db="EMBL/GenBank/DDBJ databases">
        <authorList>
            <person name="Kim D."/>
        </authorList>
    </citation>
    <scope>NUCLEOTIDE SEQUENCE [LARGE SCALE GENOMIC DNA]</scope>
    <source>
        <strain evidence="1">Taebaek</strain>
    </source>
</reference>
<sequence>MSKPGGIVRIKNVSDFVEPSQKCILPLRQNGEGQKAVVGKRLVGIHAKSVPSAATAKRVKVTLDDCLVCSGCVTTGEVEFF</sequence>
<evidence type="ECO:0000313" key="2">
    <source>
        <dbReference type="Proteomes" id="UP001620645"/>
    </source>
</evidence>
<protein>
    <submittedName>
        <fullName evidence="1">Uncharacterized protein</fullName>
    </submittedName>
</protein>
<dbReference type="EMBL" id="JBICCN010000144">
    <property type="protein sequence ID" value="KAL3089529.1"/>
    <property type="molecule type" value="Genomic_DNA"/>
</dbReference>